<dbReference type="PANTHER" id="PTHR10266:SF3">
    <property type="entry name" value="CYTOCHROME C1, HEME PROTEIN, MITOCHONDRIAL"/>
    <property type="match status" value="1"/>
</dbReference>
<feature type="compositionally biased region" description="Acidic residues" evidence="18">
    <location>
        <begin position="186"/>
        <end position="199"/>
    </location>
</feature>
<feature type="region of interest" description="Disordered" evidence="18">
    <location>
        <begin position="63"/>
        <end position="85"/>
    </location>
</feature>
<evidence type="ECO:0000256" key="15">
    <source>
        <dbReference type="ARBA" id="ARBA00023136"/>
    </source>
</evidence>
<evidence type="ECO:0000256" key="7">
    <source>
        <dbReference type="ARBA" id="ARBA00022692"/>
    </source>
</evidence>
<feature type="domain" description="Cytochrome c" evidence="19">
    <location>
        <begin position="144"/>
        <end position="278"/>
    </location>
</feature>
<evidence type="ECO:0000313" key="20">
    <source>
        <dbReference type="EMBL" id="KAK3197376.1"/>
    </source>
</evidence>
<dbReference type="InterPro" id="IPR036909">
    <property type="entry name" value="Cyt_c-like_dom_sf"/>
</dbReference>
<comment type="caution">
    <text evidence="20">The sequence shown here is derived from an EMBL/GenBank/DDBJ whole genome shotgun (WGS) entry which is preliminary data.</text>
</comment>
<evidence type="ECO:0000259" key="19">
    <source>
        <dbReference type="PROSITE" id="PS51007"/>
    </source>
</evidence>
<dbReference type="GO" id="GO:0020037">
    <property type="term" value="F:heme binding"/>
    <property type="evidence" value="ECO:0007669"/>
    <property type="project" value="InterPro"/>
</dbReference>
<evidence type="ECO:0000256" key="4">
    <source>
        <dbReference type="ARBA" id="ARBA00022448"/>
    </source>
</evidence>
<accession>A0AAN6LMF4</accession>
<comment type="cofactor">
    <cofactor evidence="17">
        <name>heme c</name>
        <dbReference type="ChEBI" id="CHEBI:61717"/>
    </cofactor>
    <text evidence="17">Binds 1 heme c group covalently per subunit.</text>
</comment>
<keyword evidence="14" id="KW-0496">Mitochondrion</keyword>
<dbReference type="Proteomes" id="UP001280581">
    <property type="component" value="Unassembled WGS sequence"/>
</dbReference>
<keyword evidence="10" id="KW-1278">Translocase</keyword>
<comment type="subcellular location">
    <subcellularLocation>
        <location evidence="1">Mitochondrion inner membrane</location>
    </subcellularLocation>
</comment>
<evidence type="ECO:0000256" key="11">
    <source>
        <dbReference type="ARBA" id="ARBA00022982"/>
    </source>
</evidence>
<dbReference type="InterPro" id="IPR002326">
    <property type="entry name" value="Cyt_c1"/>
</dbReference>
<organism evidence="20 21">
    <name type="scientific">Pseudopithomyces chartarum</name>
    <dbReference type="NCBI Taxonomy" id="1892770"/>
    <lineage>
        <taxon>Eukaryota</taxon>
        <taxon>Fungi</taxon>
        <taxon>Dikarya</taxon>
        <taxon>Ascomycota</taxon>
        <taxon>Pezizomycotina</taxon>
        <taxon>Dothideomycetes</taxon>
        <taxon>Pleosporomycetidae</taxon>
        <taxon>Pleosporales</taxon>
        <taxon>Massarineae</taxon>
        <taxon>Didymosphaeriaceae</taxon>
        <taxon>Pseudopithomyces</taxon>
    </lineage>
</organism>
<reference evidence="20 21" key="1">
    <citation type="submission" date="2021-02" db="EMBL/GenBank/DDBJ databases">
        <title>Genome assembly of Pseudopithomyces chartarum.</title>
        <authorList>
            <person name="Jauregui R."/>
            <person name="Singh J."/>
            <person name="Voisey C."/>
        </authorList>
    </citation>
    <scope>NUCLEOTIDE SEQUENCE [LARGE SCALE GENOMIC DNA]</scope>
    <source>
        <strain evidence="20 21">AGR01</strain>
    </source>
</reference>
<dbReference type="PROSITE" id="PS51007">
    <property type="entry name" value="CYTC"/>
    <property type="match status" value="1"/>
</dbReference>
<keyword evidence="5 17" id="KW-0349">Heme</keyword>
<keyword evidence="12" id="KW-1133">Transmembrane helix</keyword>
<feature type="binding site" description="covalent" evidence="17">
    <location>
        <position position="262"/>
    </location>
    <ligand>
        <name>heme c</name>
        <dbReference type="ChEBI" id="CHEBI:61717"/>
    </ligand>
</feature>
<feature type="binding site" description="covalent" evidence="17">
    <location>
        <position position="161"/>
    </location>
    <ligand>
        <name>heme c</name>
        <dbReference type="ChEBI" id="CHEBI:61717"/>
    </ligand>
</feature>
<gene>
    <name evidence="20" type="ORF">GRF29_1536g1501520</name>
</gene>
<evidence type="ECO:0000313" key="21">
    <source>
        <dbReference type="Proteomes" id="UP001280581"/>
    </source>
</evidence>
<feature type="binding site" description="covalent" evidence="17">
    <location>
        <position position="157"/>
    </location>
    <ligand>
        <name>heme c</name>
        <dbReference type="ChEBI" id="CHEBI:61717"/>
    </ligand>
</feature>
<dbReference type="Gene3D" id="1.10.760.10">
    <property type="entry name" value="Cytochrome c-like domain"/>
    <property type="match status" value="2"/>
</dbReference>
<evidence type="ECO:0000256" key="18">
    <source>
        <dbReference type="SAM" id="MobiDB-lite"/>
    </source>
</evidence>
<sequence length="358" mass="39124">MGLSATQERTWCEGEEVLPDDLPTPLASNPNRPSSSPQPASQLQLIMLARSALRSARSVGATARNAASKTASRSASTSSSTAEGASWKTNALPVGATAFAVGTVAWYAYIAGRNVDAMTPAEEGLHPTQYPWEHAKWNKTFDSQALRRGFQVYREVCASCHSLSRIPYRSLVGKIMTVDEAKALAEENEYDTEPNDEGEIEKRPGKLSDYLPGPYKNDEAARAANNGALPPDLSLMVKARHGAVVPAGLNFNPYFPGTGIAMARVLYDDLVEYEDETPATTSQMAKDVTEFLNWAAEPEADDRKKMGWKVLAVSSVLFALSIWVKRYKWASVKSRKLVYDPPIKSPILSKLPKPTQKS</sequence>
<dbReference type="FunFam" id="1.20.5.100:FF:000003">
    <property type="entry name" value="Cytochrome c1, heme protein, mitochondrial"/>
    <property type="match status" value="1"/>
</dbReference>
<dbReference type="GO" id="GO:0005743">
    <property type="term" value="C:mitochondrial inner membrane"/>
    <property type="evidence" value="ECO:0007669"/>
    <property type="project" value="UniProtKB-SubCell"/>
</dbReference>
<dbReference type="GO" id="GO:0006122">
    <property type="term" value="P:mitochondrial electron transport, ubiquinol to cytochrome c"/>
    <property type="evidence" value="ECO:0007669"/>
    <property type="project" value="TreeGrafter"/>
</dbReference>
<evidence type="ECO:0000256" key="5">
    <source>
        <dbReference type="ARBA" id="ARBA00022617"/>
    </source>
</evidence>
<evidence type="ECO:0000256" key="2">
    <source>
        <dbReference type="ARBA" id="ARBA00006488"/>
    </source>
</evidence>
<keyword evidence="8 17" id="KW-0479">Metal-binding</keyword>
<comment type="similarity">
    <text evidence="2">Belongs to the cytochrome c family.</text>
</comment>
<dbReference type="PANTHER" id="PTHR10266">
    <property type="entry name" value="CYTOCHROME C1"/>
    <property type="match status" value="1"/>
</dbReference>
<feature type="compositionally biased region" description="Low complexity" evidence="18">
    <location>
        <begin position="25"/>
        <end position="41"/>
    </location>
</feature>
<dbReference type="SUPFAM" id="SSF81496">
    <property type="entry name" value="Cytochrome c1 subunit of cytochrome bc1 complex (Ubiquinol-cytochrome c reductase), transmembrane anchor"/>
    <property type="match status" value="1"/>
</dbReference>
<dbReference type="EMBL" id="WVTA01000021">
    <property type="protein sequence ID" value="KAK3197376.1"/>
    <property type="molecule type" value="Genomic_DNA"/>
</dbReference>
<dbReference type="AlphaFoldDB" id="A0AAN6LMF4"/>
<evidence type="ECO:0000256" key="16">
    <source>
        <dbReference type="ARBA" id="ARBA00029351"/>
    </source>
</evidence>
<keyword evidence="13 17" id="KW-0408">Iron</keyword>
<evidence type="ECO:0000256" key="10">
    <source>
        <dbReference type="ARBA" id="ARBA00022967"/>
    </source>
</evidence>
<feature type="region of interest" description="Disordered" evidence="18">
    <location>
        <begin position="186"/>
        <end position="210"/>
    </location>
</feature>
<evidence type="ECO:0000256" key="8">
    <source>
        <dbReference type="ARBA" id="ARBA00022723"/>
    </source>
</evidence>
<evidence type="ECO:0000256" key="17">
    <source>
        <dbReference type="PIRSR" id="PIRSR602326-1"/>
    </source>
</evidence>
<evidence type="ECO:0000256" key="9">
    <source>
        <dbReference type="ARBA" id="ARBA00022792"/>
    </source>
</evidence>
<keyword evidence="11" id="KW-0249">Electron transport</keyword>
<dbReference type="Pfam" id="PF02167">
    <property type="entry name" value="Cytochrom_C1"/>
    <property type="match status" value="2"/>
</dbReference>
<dbReference type="InterPro" id="IPR009056">
    <property type="entry name" value="Cyt_c-like_dom"/>
</dbReference>
<evidence type="ECO:0000256" key="14">
    <source>
        <dbReference type="ARBA" id="ARBA00023128"/>
    </source>
</evidence>
<keyword evidence="21" id="KW-1185">Reference proteome</keyword>
<keyword evidence="15" id="KW-0472">Membrane</keyword>
<evidence type="ECO:0000256" key="3">
    <source>
        <dbReference type="ARBA" id="ARBA00012951"/>
    </source>
</evidence>
<evidence type="ECO:0000256" key="13">
    <source>
        <dbReference type="ARBA" id="ARBA00023004"/>
    </source>
</evidence>
<evidence type="ECO:0000256" key="12">
    <source>
        <dbReference type="ARBA" id="ARBA00022989"/>
    </source>
</evidence>
<feature type="region of interest" description="Disordered" evidence="18">
    <location>
        <begin position="1"/>
        <end position="41"/>
    </location>
</feature>
<evidence type="ECO:0000256" key="1">
    <source>
        <dbReference type="ARBA" id="ARBA00004273"/>
    </source>
</evidence>
<evidence type="ECO:0000256" key="6">
    <source>
        <dbReference type="ARBA" id="ARBA00022660"/>
    </source>
</evidence>
<keyword evidence="4" id="KW-0813">Transport</keyword>
<proteinExistence type="inferred from homology"/>
<dbReference type="Gene3D" id="1.20.5.100">
    <property type="entry name" value="Cytochrome c1, transmembrane anchor, C-terminal"/>
    <property type="match status" value="1"/>
</dbReference>
<keyword evidence="9" id="KW-0999">Mitochondrion inner membrane</keyword>
<dbReference type="InterPro" id="IPR021157">
    <property type="entry name" value="Cyt_c1_TM_anchor_C"/>
</dbReference>
<dbReference type="GO" id="GO:0046872">
    <property type="term" value="F:metal ion binding"/>
    <property type="evidence" value="ECO:0007669"/>
    <property type="project" value="UniProtKB-KW"/>
</dbReference>
<dbReference type="PRINTS" id="PR00603">
    <property type="entry name" value="CYTOCHROMEC1"/>
</dbReference>
<name>A0AAN6LMF4_9PLEO</name>
<dbReference type="GO" id="GO:0008121">
    <property type="term" value="F:quinol-cytochrome-c reductase activity"/>
    <property type="evidence" value="ECO:0007669"/>
    <property type="project" value="UniProtKB-EC"/>
</dbReference>
<protein>
    <recommendedName>
        <fullName evidence="3">quinol--cytochrome-c reductase</fullName>
        <ecNumber evidence="3">7.1.1.8</ecNumber>
    </recommendedName>
</protein>
<dbReference type="EC" id="7.1.1.8" evidence="3"/>
<keyword evidence="6" id="KW-0679">Respiratory chain</keyword>
<dbReference type="SUPFAM" id="SSF46626">
    <property type="entry name" value="Cytochrome c"/>
    <property type="match status" value="1"/>
</dbReference>
<comment type="catalytic activity">
    <reaction evidence="16">
        <text>a quinol + 2 Fe(III)-[cytochrome c](out) = a quinone + 2 Fe(II)-[cytochrome c](out) + 2 H(+)(out)</text>
        <dbReference type="Rhea" id="RHEA:11484"/>
        <dbReference type="Rhea" id="RHEA-COMP:10350"/>
        <dbReference type="Rhea" id="RHEA-COMP:14399"/>
        <dbReference type="ChEBI" id="CHEBI:15378"/>
        <dbReference type="ChEBI" id="CHEBI:24646"/>
        <dbReference type="ChEBI" id="CHEBI:29033"/>
        <dbReference type="ChEBI" id="CHEBI:29034"/>
        <dbReference type="ChEBI" id="CHEBI:132124"/>
        <dbReference type="EC" id="7.1.1.8"/>
    </reaction>
</comment>
<feature type="binding site" description="covalent" evidence="17">
    <location>
        <position position="160"/>
    </location>
    <ligand>
        <name>heme c</name>
        <dbReference type="ChEBI" id="CHEBI:61717"/>
    </ligand>
</feature>
<keyword evidence="7" id="KW-0812">Transmembrane</keyword>